<feature type="region of interest" description="Disordered" evidence="5">
    <location>
        <begin position="555"/>
        <end position="684"/>
    </location>
</feature>
<feature type="compositionally biased region" description="Polar residues" evidence="5">
    <location>
        <begin position="160"/>
        <end position="172"/>
    </location>
</feature>
<gene>
    <name evidence="8" type="ORF">TARUN_2284</name>
</gene>
<feature type="region of interest" description="Disordered" evidence="5">
    <location>
        <begin position="360"/>
        <end position="393"/>
    </location>
</feature>
<feature type="compositionally biased region" description="Polar residues" evidence="5">
    <location>
        <begin position="47"/>
        <end position="56"/>
    </location>
</feature>
<feature type="domain" description="Tyrosine specific protein phosphatases" evidence="7">
    <location>
        <begin position="441"/>
        <end position="492"/>
    </location>
</feature>
<comment type="similarity">
    <text evidence="1">Belongs to the protein-tyrosine phosphatase family. Non-receptor class dual specificity subfamily.</text>
</comment>
<proteinExistence type="inferred from homology"/>
<feature type="compositionally biased region" description="Basic and acidic residues" evidence="5">
    <location>
        <begin position="609"/>
        <end position="626"/>
    </location>
</feature>
<dbReference type="GO" id="GO:0043409">
    <property type="term" value="P:negative regulation of MAPK cascade"/>
    <property type="evidence" value="ECO:0007669"/>
    <property type="project" value="TreeGrafter"/>
</dbReference>
<dbReference type="Gene3D" id="3.90.190.10">
    <property type="entry name" value="Protein tyrosine phosphatase superfamily"/>
    <property type="match status" value="1"/>
</dbReference>
<evidence type="ECO:0000313" key="9">
    <source>
        <dbReference type="Proteomes" id="UP000266272"/>
    </source>
</evidence>
<evidence type="ECO:0000256" key="4">
    <source>
        <dbReference type="ARBA" id="ARBA00022912"/>
    </source>
</evidence>
<dbReference type="GO" id="GO:0005829">
    <property type="term" value="C:cytosol"/>
    <property type="evidence" value="ECO:0007669"/>
    <property type="project" value="TreeGrafter"/>
</dbReference>
<dbReference type="EMBL" id="PXOA01000131">
    <property type="protein sequence ID" value="RFU79940.1"/>
    <property type="molecule type" value="Genomic_DNA"/>
</dbReference>
<feature type="compositionally biased region" description="Polar residues" evidence="5">
    <location>
        <begin position="381"/>
        <end position="393"/>
    </location>
</feature>
<dbReference type="InterPro" id="IPR000387">
    <property type="entry name" value="Tyr_Pase_dom"/>
</dbReference>
<dbReference type="Proteomes" id="UP000266272">
    <property type="component" value="Unassembled WGS sequence"/>
</dbReference>
<feature type="region of interest" description="Disordered" evidence="5">
    <location>
        <begin position="517"/>
        <end position="543"/>
    </location>
</feature>
<evidence type="ECO:0000256" key="5">
    <source>
        <dbReference type="SAM" id="MobiDB-lite"/>
    </source>
</evidence>
<feature type="region of interest" description="Disordered" evidence="5">
    <location>
        <begin position="137"/>
        <end position="176"/>
    </location>
</feature>
<feature type="domain" description="Tyrosine-protein phosphatase" evidence="6">
    <location>
        <begin position="323"/>
        <end position="521"/>
    </location>
</feature>
<accession>A0A395NV16</accession>
<dbReference type="PROSITE" id="PS50056">
    <property type="entry name" value="TYR_PHOSPHATASE_2"/>
    <property type="match status" value="1"/>
</dbReference>
<feature type="region of interest" description="Disordered" evidence="5">
    <location>
        <begin position="45"/>
        <end position="109"/>
    </location>
</feature>
<organism evidence="8 9">
    <name type="scientific">Trichoderma arundinaceum</name>
    <dbReference type="NCBI Taxonomy" id="490622"/>
    <lineage>
        <taxon>Eukaryota</taxon>
        <taxon>Fungi</taxon>
        <taxon>Dikarya</taxon>
        <taxon>Ascomycota</taxon>
        <taxon>Pezizomycotina</taxon>
        <taxon>Sordariomycetes</taxon>
        <taxon>Hypocreomycetidae</taxon>
        <taxon>Hypocreales</taxon>
        <taxon>Hypocreaceae</taxon>
        <taxon>Trichoderma</taxon>
    </lineage>
</organism>
<protein>
    <recommendedName>
        <fullName evidence="2">protein-tyrosine-phosphatase</fullName>
        <ecNumber evidence="2">3.1.3.48</ecNumber>
    </recommendedName>
</protein>
<keyword evidence="9" id="KW-1185">Reference proteome</keyword>
<evidence type="ECO:0000259" key="7">
    <source>
        <dbReference type="PROSITE" id="PS50056"/>
    </source>
</evidence>
<reference evidence="8 9" key="1">
    <citation type="journal article" date="2018" name="PLoS Pathog.">
        <title>Evolution of structural diversity of trichothecenes, a family of toxins produced by plant pathogenic and entomopathogenic fungi.</title>
        <authorList>
            <person name="Proctor R.H."/>
            <person name="McCormick S.P."/>
            <person name="Kim H.S."/>
            <person name="Cardoza R.E."/>
            <person name="Stanley A.M."/>
            <person name="Lindo L."/>
            <person name="Kelly A."/>
            <person name="Brown D.W."/>
            <person name="Lee T."/>
            <person name="Vaughan M.M."/>
            <person name="Alexander N.J."/>
            <person name="Busman M."/>
            <person name="Gutierrez S."/>
        </authorList>
    </citation>
    <scope>NUCLEOTIDE SEQUENCE [LARGE SCALE GENOMIC DNA]</scope>
    <source>
        <strain evidence="8 9">IBT 40837</strain>
    </source>
</reference>
<evidence type="ECO:0000256" key="2">
    <source>
        <dbReference type="ARBA" id="ARBA00013064"/>
    </source>
</evidence>
<dbReference type="Pfam" id="PF00782">
    <property type="entry name" value="DSPc"/>
    <property type="match status" value="1"/>
</dbReference>
<dbReference type="CDD" id="cd14521">
    <property type="entry name" value="DSP_fungal_SDP1-like"/>
    <property type="match status" value="1"/>
</dbReference>
<dbReference type="InterPro" id="IPR020422">
    <property type="entry name" value="TYR_PHOSPHATASE_DUAL_dom"/>
</dbReference>
<dbReference type="SMART" id="SM00195">
    <property type="entry name" value="DSPc"/>
    <property type="match status" value="1"/>
</dbReference>
<evidence type="ECO:0000256" key="3">
    <source>
        <dbReference type="ARBA" id="ARBA00022801"/>
    </source>
</evidence>
<feature type="compositionally biased region" description="Low complexity" evidence="5">
    <location>
        <begin position="71"/>
        <end position="108"/>
    </location>
</feature>
<dbReference type="InterPro" id="IPR029021">
    <property type="entry name" value="Prot-tyrosine_phosphatase-like"/>
</dbReference>
<dbReference type="PROSITE" id="PS50054">
    <property type="entry name" value="TYR_PHOSPHATASE_DUAL"/>
    <property type="match status" value="1"/>
</dbReference>
<dbReference type="PROSITE" id="PS00383">
    <property type="entry name" value="TYR_PHOSPHATASE_1"/>
    <property type="match status" value="1"/>
</dbReference>
<feature type="region of interest" description="Disordered" evidence="5">
    <location>
        <begin position="774"/>
        <end position="800"/>
    </location>
</feature>
<dbReference type="PANTHER" id="PTHR10159">
    <property type="entry name" value="DUAL SPECIFICITY PROTEIN PHOSPHATASE"/>
    <property type="match status" value="1"/>
</dbReference>
<feature type="compositionally biased region" description="Polar residues" evidence="5">
    <location>
        <begin position="576"/>
        <end position="595"/>
    </location>
</feature>
<name>A0A395NV16_TRIAR</name>
<dbReference type="GO" id="GO:0033550">
    <property type="term" value="F:MAP kinase tyrosine phosphatase activity"/>
    <property type="evidence" value="ECO:0007669"/>
    <property type="project" value="TreeGrafter"/>
</dbReference>
<keyword evidence="3" id="KW-0378">Hydrolase</keyword>
<evidence type="ECO:0000256" key="1">
    <source>
        <dbReference type="ARBA" id="ARBA00008601"/>
    </source>
</evidence>
<sequence>MPSAAARQVYEDQIPTFMSVFDLENEAMADQETFTVVGSKFLDIGSKTPSQQTSLQDCLAPDQSHKHRDSTSTQTSESDDSSPTTTLSTTDSSPLSDPSPSSSPDSPLNLIPLNSFHSASFSGPSNPVSLLSISEASSLERPMTSPAPRKPRNMKGLSIQPPSTAAATSKTMVSEPCSPSFIKPTIPAMKRKPSLLSLKTNASDLITKTSLEIPASPGMPPILQRRALKHSTSSPSIQSSSLKTSTFGPAGGMTFPKVLERNESGLSEFLRPMKSSMNLTFDAAIMEEDTPIKTQLASRNDFDEPYREHENNEDQKTPGYPDGPIAIYGDNVYLYLEPTAEEASRFDVVINVAHEVRNPFQARQEPAKPSLHGPSSRGKGISSNLSPIPDTAGSNASFSTAWEFQPSDDSSTDTPTTPKANALNIPEYIHIPWDHNTDIAPDLLRLCETIENRTKEGKKVLVHCQQGASRSASLIIAYGLYQNPELSVNDAYYAAQAKSRWISPNMKLMYSLQDFQKEMSKKKRMSPGSGPYRPRTGRSPSKHRLTLSADAIEMTSKEPHTAPLPAENSRSRQGSESKSPLNLLPGNSDSLQSISPGPASAPLTFSWRDSFERSETREPEQKKAKQMEPMIMEPEPSPRQTRPDLLPPPSPSPFRLQAPPLRPKSAQGRMKSSLAPMGGHRLRPTPSYSTLGLRGYSSSPPLQTPGEKAVHFSAIFPDEDVPMSPRDEEMTNNPVRDFPAIAGMRFIERQEFTENLFSPRQSNFGRDSFFAFGRPTQIADPRSPPTKGEAPIIRSIDDIL</sequence>
<dbReference type="SUPFAM" id="SSF52799">
    <property type="entry name" value="(Phosphotyrosine protein) phosphatases II"/>
    <property type="match status" value="1"/>
</dbReference>
<evidence type="ECO:0000259" key="6">
    <source>
        <dbReference type="PROSITE" id="PS50054"/>
    </source>
</evidence>
<dbReference type="GO" id="GO:0005634">
    <property type="term" value="C:nucleus"/>
    <property type="evidence" value="ECO:0007669"/>
    <property type="project" value="TreeGrafter"/>
</dbReference>
<feature type="region of interest" description="Disordered" evidence="5">
    <location>
        <begin position="296"/>
        <end position="322"/>
    </location>
</feature>
<dbReference type="GO" id="GO:0017017">
    <property type="term" value="F:MAP kinase tyrosine/serine/threonine phosphatase activity"/>
    <property type="evidence" value="ECO:0007669"/>
    <property type="project" value="TreeGrafter"/>
</dbReference>
<dbReference type="InterPro" id="IPR000340">
    <property type="entry name" value="Dual-sp_phosphatase_cat-dom"/>
</dbReference>
<dbReference type="PANTHER" id="PTHR10159:SF519">
    <property type="entry name" value="DUAL SPECIFICITY PROTEIN PHOSPHATASE MPK3"/>
    <property type="match status" value="1"/>
</dbReference>
<dbReference type="AlphaFoldDB" id="A0A395NV16"/>
<dbReference type="OrthoDB" id="426001at2759"/>
<keyword evidence="4" id="KW-0904">Protein phosphatase</keyword>
<dbReference type="STRING" id="490622.A0A395NV16"/>
<feature type="compositionally biased region" description="Basic and acidic residues" evidence="5">
    <location>
        <begin position="300"/>
        <end position="316"/>
    </location>
</feature>
<evidence type="ECO:0000313" key="8">
    <source>
        <dbReference type="EMBL" id="RFU79940.1"/>
    </source>
</evidence>
<dbReference type="EC" id="3.1.3.48" evidence="2"/>
<dbReference type="GO" id="GO:0008330">
    <property type="term" value="F:protein tyrosine/threonine phosphatase activity"/>
    <property type="evidence" value="ECO:0007669"/>
    <property type="project" value="TreeGrafter"/>
</dbReference>
<dbReference type="InterPro" id="IPR016130">
    <property type="entry name" value="Tyr_Pase_AS"/>
</dbReference>
<comment type="caution">
    <text evidence="8">The sequence shown here is derived from an EMBL/GenBank/DDBJ whole genome shotgun (WGS) entry which is preliminary data.</text>
</comment>